<evidence type="ECO:0000259" key="2">
    <source>
        <dbReference type="SMART" id="SM00854"/>
    </source>
</evidence>
<dbReference type="SMART" id="SM00854">
    <property type="entry name" value="PGA_cap"/>
    <property type="match status" value="1"/>
</dbReference>
<dbReference type="SUPFAM" id="SSF56300">
    <property type="entry name" value="Metallo-dependent phosphatases"/>
    <property type="match status" value="1"/>
</dbReference>
<organism evidence="3">
    <name type="scientific">marine sediment metagenome</name>
    <dbReference type="NCBI Taxonomy" id="412755"/>
    <lineage>
        <taxon>unclassified sequences</taxon>
        <taxon>metagenomes</taxon>
        <taxon>ecological metagenomes</taxon>
    </lineage>
</organism>
<dbReference type="PANTHER" id="PTHR33393:SF13">
    <property type="entry name" value="PGA BIOSYNTHESIS PROTEIN CAPA"/>
    <property type="match status" value="1"/>
</dbReference>
<accession>A0A0F8ZI53</accession>
<gene>
    <name evidence="3" type="ORF">LCGC14_2967500</name>
</gene>
<dbReference type="CDD" id="cd07381">
    <property type="entry name" value="MPP_CapA"/>
    <property type="match status" value="1"/>
</dbReference>
<proteinExistence type="inferred from homology"/>
<name>A0A0F8ZI53_9ZZZZ</name>
<sequence>MTDKVSLLIGGDICPIGVAIESFVKGDAQSIFRDLLPEFERADFSIVNLECPLIEEASPIVKSGPVFGIPVSCIKGLVNSHIDAVNLANNHILDHGGKGVLSTLEACEAAEMLHVGAGKNLKQAGRLLVRDIRGTKVAFAGMAEHEFSIAGEDSPGANPIDPIEFCRTVRMRDKEYDYLVVLLHAGYQHYAYPSPGLQKLCRFMVEEGANAVICQHSHCPGCYEIYRGAPVVYGQGNLIDESPSHSMSWHTGFLVKLSLEHHAAAIQMEIVPYLQSWQQSGAHRMHPREEIAFREELESRSQEILEEKQVEKLWNEFCLLQKSRYLSDLHGHGRFLRGLN</sequence>
<dbReference type="Pfam" id="PF09587">
    <property type="entry name" value="PGA_cap"/>
    <property type="match status" value="1"/>
</dbReference>
<dbReference type="EMBL" id="LAZR01060243">
    <property type="protein sequence ID" value="KKK66099.1"/>
    <property type="molecule type" value="Genomic_DNA"/>
</dbReference>
<evidence type="ECO:0000313" key="3">
    <source>
        <dbReference type="EMBL" id="KKK66099.1"/>
    </source>
</evidence>
<dbReference type="Gene3D" id="3.60.21.10">
    <property type="match status" value="1"/>
</dbReference>
<feature type="domain" description="Capsule synthesis protein CapA" evidence="2">
    <location>
        <begin position="6"/>
        <end position="242"/>
    </location>
</feature>
<feature type="non-terminal residue" evidence="3">
    <location>
        <position position="340"/>
    </location>
</feature>
<dbReference type="PANTHER" id="PTHR33393">
    <property type="entry name" value="POLYGLUTAMINE SYNTHESIS ACCESSORY PROTEIN RV0574C-RELATED"/>
    <property type="match status" value="1"/>
</dbReference>
<protein>
    <recommendedName>
        <fullName evidence="2">Capsule synthesis protein CapA domain-containing protein</fullName>
    </recommendedName>
</protein>
<dbReference type="InterPro" id="IPR029052">
    <property type="entry name" value="Metallo-depent_PP-like"/>
</dbReference>
<dbReference type="InterPro" id="IPR052169">
    <property type="entry name" value="CW_Biosynth-Accessory"/>
</dbReference>
<evidence type="ECO:0000256" key="1">
    <source>
        <dbReference type="ARBA" id="ARBA00005662"/>
    </source>
</evidence>
<comment type="similarity">
    <text evidence="1">Belongs to the CapA family.</text>
</comment>
<comment type="caution">
    <text evidence="3">The sequence shown here is derived from an EMBL/GenBank/DDBJ whole genome shotgun (WGS) entry which is preliminary data.</text>
</comment>
<dbReference type="AlphaFoldDB" id="A0A0F8ZI53"/>
<dbReference type="InterPro" id="IPR019079">
    <property type="entry name" value="Capsule_synth_CapA"/>
</dbReference>
<reference evidence="3" key="1">
    <citation type="journal article" date="2015" name="Nature">
        <title>Complex archaea that bridge the gap between prokaryotes and eukaryotes.</title>
        <authorList>
            <person name="Spang A."/>
            <person name="Saw J.H."/>
            <person name="Jorgensen S.L."/>
            <person name="Zaremba-Niedzwiedzka K."/>
            <person name="Martijn J."/>
            <person name="Lind A.E."/>
            <person name="van Eijk R."/>
            <person name="Schleper C."/>
            <person name="Guy L."/>
            <person name="Ettema T.J."/>
        </authorList>
    </citation>
    <scope>NUCLEOTIDE SEQUENCE</scope>
</reference>